<evidence type="ECO:0000256" key="4">
    <source>
        <dbReference type="PIRSR" id="PIRSR000188-1"/>
    </source>
</evidence>
<feature type="compositionally biased region" description="Basic and acidic residues" evidence="7">
    <location>
        <begin position="14"/>
        <end position="24"/>
    </location>
</feature>
<dbReference type="Pfam" id="PF00208">
    <property type="entry name" value="ELFV_dehydrog"/>
    <property type="match status" value="1"/>
</dbReference>
<keyword evidence="5" id="KW-0547">Nucleotide-binding</keyword>
<dbReference type="AlphaFoldDB" id="A0A839EA29"/>
<keyword evidence="2 6" id="KW-0560">Oxidoreductase</keyword>
<evidence type="ECO:0000256" key="7">
    <source>
        <dbReference type="SAM" id="MobiDB-lite"/>
    </source>
</evidence>
<feature type="binding site" evidence="5">
    <location>
        <begin position="212"/>
        <end position="217"/>
    </location>
    <ligand>
        <name>NAD(+)</name>
        <dbReference type="ChEBI" id="CHEBI:57540"/>
    </ligand>
</feature>
<evidence type="ECO:0000256" key="6">
    <source>
        <dbReference type="RuleBase" id="RU004417"/>
    </source>
</evidence>
<sequence>MMRTGARAAIPRGPRIDPAHDRTDLSGVIMPTAPLPDFTHERVSTVRGERSSLAITVALHSSAIGPALGGCRMWRYPQWIDGVADAMRLASAMTMKNALADIGAGGGKSVIALGPDDVVDDERRRAALLDLGDLIETFDGRYRTAEDVGTTEHDMLVVRERTEHVVGLPAASGGAGEPAEGTALGVYVSIERVIEELFDSGSLVGRSFVISGLGQVGSRLAERLARAGAQLFVTDIAESKRALAADLGATWIDVDAALTTPADVFVPAGLGGVLTPAAIATLPVRAVVGPANNPLAYRSGAEHLAARGILYAPDFVVNAGGVIHLALTGDGASPAAIDARLRGIGDTLSEVLCAARAKGVTPLAAAEALAVDRVERARAGMLLAG</sequence>
<dbReference type="Pfam" id="PF02812">
    <property type="entry name" value="ELFV_dehydrog_N"/>
    <property type="match status" value="1"/>
</dbReference>
<dbReference type="SMART" id="SM00839">
    <property type="entry name" value="ELFV_dehydrog"/>
    <property type="match status" value="1"/>
</dbReference>
<dbReference type="Gene3D" id="3.40.50.10860">
    <property type="entry name" value="Leucine Dehydrogenase, chain A, domain 1"/>
    <property type="match status" value="1"/>
</dbReference>
<evidence type="ECO:0000256" key="1">
    <source>
        <dbReference type="ARBA" id="ARBA00006382"/>
    </source>
</evidence>
<evidence type="ECO:0000313" key="10">
    <source>
        <dbReference type="Proteomes" id="UP000585905"/>
    </source>
</evidence>
<dbReference type="GO" id="GO:0050049">
    <property type="term" value="F:L-leucine dehydrogenase activity"/>
    <property type="evidence" value="ECO:0007669"/>
    <property type="project" value="UniProtKB-EC"/>
</dbReference>
<reference evidence="9 10" key="1">
    <citation type="submission" date="2020-07" db="EMBL/GenBank/DDBJ databases">
        <title>Sequencing the genomes of 1000 actinobacteria strains.</title>
        <authorList>
            <person name="Klenk H.-P."/>
        </authorList>
    </citation>
    <scope>NUCLEOTIDE SEQUENCE [LARGE SCALE GENOMIC DNA]</scope>
    <source>
        <strain evidence="9 10">DSM 19663</strain>
    </source>
</reference>
<dbReference type="InterPro" id="IPR016211">
    <property type="entry name" value="Glu/Phe/Leu/Val/Trp_DH_bac/arc"/>
</dbReference>
<gene>
    <name evidence="9" type="ORF">FHX53_001615</name>
</gene>
<dbReference type="RefSeq" id="WP_425488307.1">
    <property type="nucleotide sequence ID" value="NZ_BAAAOV010000001.1"/>
</dbReference>
<dbReference type="InterPro" id="IPR006097">
    <property type="entry name" value="Glu/Leu/Phe/Val/Trp_DH_dimer"/>
</dbReference>
<feature type="active site" description="Proton donor/acceptor" evidence="4">
    <location>
        <position position="108"/>
    </location>
</feature>
<keyword evidence="3 5" id="KW-0520">NAD</keyword>
<dbReference type="InterPro" id="IPR006095">
    <property type="entry name" value="Glu/Leu/Phe/Val/Trp_DH"/>
</dbReference>
<feature type="domain" description="Glutamate/phenylalanine/leucine/valine/L-tryptophan dehydrogenase C-terminal" evidence="8">
    <location>
        <begin position="176"/>
        <end position="380"/>
    </location>
</feature>
<comment type="caution">
    <text evidence="9">The sequence shown here is derived from an EMBL/GenBank/DDBJ whole genome shotgun (WGS) entry which is preliminary data.</text>
</comment>
<dbReference type="SUPFAM" id="SSF51735">
    <property type="entry name" value="NAD(P)-binding Rossmann-fold domains"/>
    <property type="match status" value="1"/>
</dbReference>
<dbReference type="EMBL" id="JACGWX010000003">
    <property type="protein sequence ID" value="MBA8848023.1"/>
    <property type="molecule type" value="Genomic_DNA"/>
</dbReference>
<dbReference type="InterPro" id="IPR046346">
    <property type="entry name" value="Aminoacid_DH-like_N_sf"/>
</dbReference>
<dbReference type="PANTHER" id="PTHR42722">
    <property type="entry name" value="LEUCINE DEHYDROGENASE"/>
    <property type="match status" value="1"/>
</dbReference>
<proteinExistence type="inferred from homology"/>
<dbReference type="PANTHER" id="PTHR42722:SF1">
    <property type="entry name" value="VALINE DEHYDROGENASE"/>
    <property type="match status" value="1"/>
</dbReference>
<evidence type="ECO:0000256" key="2">
    <source>
        <dbReference type="ARBA" id="ARBA00023002"/>
    </source>
</evidence>
<protein>
    <submittedName>
        <fullName evidence="9">Leucine dehydrogenase</fullName>
        <ecNumber evidence="9">1.4.1.9</ecNumber>
    </submittedName>
</protein>
<keyword evidence="10" id="KW-1185">Reference proteome</keyword>
<dbReference type="GO" id="GO:0000166">
    <property type="term" value="F:nucleotide binding"/>
    <property type="evidence" value="ECO:0007669"/>
    <property type="project" value="UniProtKB-KW"/>
</dbReference>
<dbReference type="PIRSF" id="PIRSF000188">
    <property type="entry name" value="Phe_leu_dh"/>
    <property type="match status" value="1"/>
</dbReference>
<dbReference type="PRINTS" id="PR00082">
    <property type="entry name" value="GLFDHDRGNASE"/>
</dbReference>
<accession>A0A839EA29</accession>
<evidence type="ECO:0000259" key="8">
    <source>
        <dbReference type="SMART" id="SM00839"/>
    </source>
</evidence>
<dbReference type="GO" id="GO:0006520">
    <property type="term" value="P:amino acid metabolic process"/>
    <property type="evidence" value="ECO:0007669"/>
    <property type="project" value="InterPro"/>
</dbReference>
<dbReference type="Proteomes" id="UP000585905">
    <property type="component" value="Unassembled WGS sequence"/>
</dbReference>
<evidence type="ECO:0000256" key="5">
    <source>
        <dbReference type="PIRSR" id="PIRSR000188-2"/>
    </source>
</evidence>
<dbReference type="SUPFAM" id="SSF53223">
    <property type="entry name" value="Aminoacid dehydrogenase-like, N-terminal domain"/>
    <property type="match status" value="1"/>
</dbReference>
<dbReference type="EC" id="1.4.1.9" evidence="9"/>
<dbReference type="InterPro" id="IPR036291">
    <property type="entry name" value="NAD(P)-bd_dom_sf"/>
</dbReference>
<evidence type="ECO:0000256" key="3">
    <source>
        <dbReference type="ARBA" id="ARBA00023027"/>
    </source>
</evidence>
<comment type="similarity">
    <text evidence="1 6">Belongs to the Glu/Leu/Phe/Val dehydrogenases family.</text>
</comment>
<dbReference type="CDD" id="cd01075">
    <property type="entry name" value="NAD_bind_Leu_Phe_Val_DH"/>
    <property type="match status" value="1"/>
</dbReference>
<dbReference type="Gene3D" id="3.40.50.720">
    <property type="entry name" value="NAD(P)-binding Rossmann-like Domain"/>
    <property type="match status" value="1"/>
</dbReference>
<name>A0A839EA29_9MICO</name>
<evidence type="ECO:0000313" key="9">
    <source>
        <dbReference type="EMBL" id="MBA8848023.1"/>
    </source>
</evidence>
<dbReference type="InterPro" id="IPR006096">
    <property type="entry name" value="Glu/Leu/Phe/Val/Trp_DH_C"/>
</dbReference>
<organism evidence="9 10">
    <name type="scientific">Microcella alkalica</name>
    <dbReference type="NCBI Taxonomy" id="355930"/>
    <lineage>
        <taxon>Bacteria</taxon>
        <taxon>Bacillati</taxon>
        <taxon>Actinomycetota</taxon>
        <taxon>Actinomycetes</taxon>
        <taxon>Micrococcales</taxon>
        <taxon>Microbacteriaceae</taxon>
        <taxon>Microcella</taxon>
    </lineage>
</organism>
<feature type="region of interest" description="Disordered" evidence="7">
    <location>
        <begin position="1"/>
        <end position="24"/>
    </location>
</feature>